<protein>
    <submittedName>
        <fullName evidence="3">Uncharacterized protein</fullName>
    </submittedName>
</protein>
<feature type="compositionally biased region" description="Low complexity" evidence="1">
    <location>
        <begin position="71"/>
        <end position="80"/>
    </location>
</feature>
<geneLocation type="plasmid" evidence="3 4">
    <name>unnamed1</name>
</geneLocation>
<dbReference type="Proteomes" id="UP000509579">
    <property type="component" value="Plasmid unnamed1"/>
</dbReference>
<dbReference type="KEGG" id="aant:HUK68_20065"/>
<keyword evidence="2" id="KW-0472">Membrane</keyword>
<sequence length="161" mass="17087">MDALTFTAEIFKAAAWPAVALAVALVFRSQLRALMARLSRGRVGPAEFEFEQQLQSLAARMPQAGPAAPDAASGRPGASALPAAGAARKDILAAWACLEQAARTGMQHLSPRDMVLYRQLGALRDQAQHNPGLEPAAEAVRTYVQLARGLQARMERGRGAG</sequence>
<feature type="region of interest" description="Disordered" evidence="1">
    <location>
        <begin position="61"/>
        <end position="80"/>
    </location>
</feature>
<evidence type="ECO:0000313" key="3">
    <source>
        <dbReference type="EMBL" id="QKV55238.1"/>
    </source>
</evidence>
<reference evidence="3 4" key="1">
    <citation type="submission" date="2020-06" db="EMBL/GenBank/DDBJ databases">
        <title>Acidovorax antarctica sp. nov., isolated from Corinth ice sheet soil, Antarctic Fields Peninsula.</title>
        <authorList>
            <person name="Xu Q."/>
            <person name="Peng F."/>
        </authorList>
    </citation>
    <scope>NUCLEOTIDE SEQUENCE [LARGE SCALE GENOMIC DNA]</scope>
    <source>
        <strain evidence="3 4">16-35-5</strain>
        <plasmid evidence="3 4">unnamed1</plasmid>
    </source>
</reference>
<keyword evidence="3" id="KW-0614">Plasmid</keyword>
<dbReference type="EMBL" id="CP054841">
    <property type="protein sequence ID" value="QKV55238.1"/>
    <property type="molecule type" value="Genomic_DNA"/>
</dbReference>
<keyword evidence="4" id="KW-1185">Reference proteome</keyword>
<evidence type="ECO:0000256" key="1">
    <source>
        <dbReference type="SAM" id="MobiDB-lite"/>
    </source>
</evidence>
<keyword evidence="2" id="KW-0812">Transmembrane</keyword>
<gene>
    <name evidence="3" type="ORF">HUK68_20065</name>
</gene>
<keyword evidence="2" id="KW-1133">Transmembrane helix</keyword>
<evidence type="ECO:0000313" key="4">
    <source>
        <dbReference type="Proteomes" id="UP000509579"/>
    </source>
</evidence>
<name>A0A6N1X8W8_9BURK</name>
<dbReference type="AlphaFoldDB" id="A0A6N1X8W8"/>
<proteinExistence type="predicted"/>
<feature type="transmembrane region" description="Helical" evidence="2">
    <location>
        <begin position="6"/>
        <end position="27"/>
    </location>
</feature>
<dbReference type="RefSeq" id="WP_175506026.1">
    <property type="nucleotide sequence ID" value="NZ_CP054841.1"/>
</dbReference>
<accession>A0A6N1X8W8</accession>
<organism evidence="3 4">
    <name type="scientific">Comamonas antarctica</name>
    <dbReference type="NCBI Taxonomy" id="2743470"/>
    <lineage>
        <taxon>Bacteria</taxon>
        <taxon>Pseudomonadati</taxon>
        <taxon>Pseudomonadota</taxon>
        <taxon>Betaproteobacteria</taxon>
        <taxon>Burkholderiales</taxon>
        <taxon>Comamonadaceae</taxon>
        <taxon>Comamonas</taxon>
    </lineage>
</organism>
<evidence type="ECO:0000256" key="2">
    <source>
        <dbReference type="SAM" id="Phobius"/>
    </source>
</evidence>